<dbReference type="Proteomes" id="UP000218231">
    <property type="component" value="Unassembled WGS sequence"/>
</dbReference>
<evidence type="ECO:0000256" key="7">
    <source>
        <dbReference type="ARBA" id="ARBA00023570"/>
    </source>
</evidence>
<dbReference type="InterPro" id="IPR016024">
    <property type="entry name" value="ARM-type_fold"/>
</dbReference>
<dbReference type="SUPFAM" id="SSF48371">
    <property type="entry name" value="ARM repeat"/>
    <property type="match status" value="1"/>
</dbReference>
<dbReference type="InterPro" id="IPR011989">
    <property type="entry name" value="ARM-like"/>
</dbReference>
<dbReference type="STRING" id="2018661.A0A2A2KRT4"/>
<sequence length="854" mass="95578">MEGLASPEMEIAEGGVILDNRARFADLKAMLDSNKDTLKVDAMKRIITLIAKGKDVSELFAAVVKNVAAKNVELRKLVFVYLVRYAEEQQDLALLSISTFQRALKESNQLIRGSALRVLTSIRVAMISPIMMLAIKDSVRDMSPYVRKVAAHAIPKLHALDENLEPELIECIDFLLADRRSLVLGSAVYAFEQICPNRLDLLHKHYRALCKALIDVDEWGQVLMIQLLTRYARHEFSQPDDQNIDPDLALLLNVARPLLQSRNCSVVMAVTQLFYHVGPKSQLSQVAKALVRLLRGPREVQYVVLLNIATMCERNPVEGSLAISKTMFDSFLKSFFVRSSDPIFVKELKLHVLTSLVSEANVHMVLRELQTYVSMSDLAGAAVEAIGRCAVRVGAVSEQCMKGLVQLISSQNETVVCAAVVVLKRLLHAEAPYNLLARLIRLMPNIETPQARACIVWLVATHADVVIDMAPDFLRILAKSYPNEDQLVKIEILKLAIKLWMVQREKCEKLVQYVLQMAKFDLSYDVRDRCRFMRNLLFNTTILSKHSEEIFLAQKPAPELVSSDPALRKDPNAVDTPAWEEEVEEEDESDEEDSGEETDDDEEELENEESEDENESDTSGSEEGSDEESEDEETGSEEEPIKKKPQPKAQVKKVTDNAGASNLKPVSSSGQPKTSGNLDLLIDLDFSTVGSRSIAEAPKSTFSPLVLLNTVESDGLEVKLLEFTRENEGKFTPFVLGVKNTTSRQMKAIEVRVTDMKTKITGNRQIDQLEPGDSRKLRLAIDMEASGGATKKIELKLKREAAQPCSFSLELYAGQTRSQTELVLIRLDEENLEVASENAIFARMLHSQIMKIFM</sequence>
<dbReference type="PANTHER" id="PTHR11134">
    <property type="entry name" value="ADAPTOR COMPLEX SUBUNIT BETA FAMILY MEMBER"/>
    <property type="match status" value="1"/>
</dbReference>
<evidence type="ECO:0000256" key="6">
    <source>
        <dbReference type="ARBA" id="ARBA00023136"/>
    </source>
</evidence>
<evidence type="ECO:0000256" key="3">
    <source>
        <dbReference type="ARBA" id="ARBA00022448"/>
    </source>
</evidence>
<keyword evidence="4" id="KW-0597">Phosphoprotein</keyword>
<dbReference type="Gene3D" id="1.25.10.10">
    <property type="entry name" value="Leucine-rich Repeat Variant"/>
    <property type="match status" value="1"/>
</dbReference>
<evidence type="ECO:0000259" key="9">
    <source>
        <dbReference type="Pfam" id="PF01602"/>
    </source>
</evidence>
<dbReference type="InterPro" id="IPR026740">
    <property type="entry name" value="AP3_beta"/>
</dbReference>
<feature type="compositionally biased region" description="Polar residues" evidence="8">
    <location>
        <begin position="658"/>
        <end position="676"/>
    </location>
</feature>
<dbReference type="InterPro" id="IPR026739">
    <property type="entry name" value="AP_beta"/>
</dbReference>
<evidence type="ECO:0000256" key="4">
    <source>
        <dbReference type="ARBA" id="ARBA00022553"/>
    </source>
</evidence>
<feature type="region of interest" description="Disordered" evidence="8">
    <location>
        <begin position="561"/>
        <end position="676"/>
    </location>
</feature>
<feature type="domain" description="Clathrin/coatomer adaptor adaptin-like N-terminal" evidence="9">
    <location>
        <begin position="22"/>
        <end position="539"/>
    </location>
</feature>
<dbReference type="EMBL" id="LIAE01007868">
    <property type="protein sequence ID" value="PAV76517.1"/>
    <property type="molecule type" value="Genomic_DNA"/>
</dbReference>
<evidence type="ECO:0000256" key="2">
    <source>
        <dbReference type="ARBA" id="ARBA00006613"/>
    </source>
</evidence>
<dbReference type="AlphaFoldDB" id="A0A2A2KRT4"/>
<evidence type="ECO:0000259" key="10">
    <source>
        <dbReference type="Pfam" id="PF24080"/>
    </source>
</evidence>
<accession>A0A2A2KRT4</accession>
<keyword evidence="6" id="KW-0472">Membrane</keyword>
<comment type="caution">
    <text evidence="11">The sequence shown here is derived from an EMBL/GenBank/DDBJ whole genome shotgun (WGS) entry which is preliminary data.</text>
</comment>
<keyword evidence="5" id="KW-0653">Protein transport</keyword>
<reference evidence="11 12" key="1">
    <citation type="journal article" date="2017" name="Curr. Biol.">
        <title>Genome architecture and evolution of a unichromosomal asexual nematode.</title>
        <authorList>
            <person name="Fradin H."/>
            <person name="Zegar C."/>
            <person name="Gutwein M."/>
            <person name="Lucas J."/>
            <person name="Kovtun M."/>
            <person name="Corcoran D."/>
            <person name="Baugh L.R."/>
            <person name="Kiontke K."/>
            <person name="Gunsalus K."/>
            <person name="Fitch D.H."/>
            <person name="Piano F."/>
        </authorList>
    </citation>
    <scope>NUCLEOTIDE SEQUENCE [LARGE SCALE GENOMIC DNA]</scope>
    <source>
        <strain evidence="11">PF1309</strain>
    </source>
</reference>
<keyword evidence="12" id="KW-1185">Reference proteome</keyword>
<protein>
    <submittedName>
        <fullName evidence="11">Uncharacterized protein</fullName>
    </submittedName>
</protein>
<dbReference type="GO" id="GO:0030123">
    <property type="term" value="C:AP-3 adaptor complex"/>
    <property type="evidence" value="ECO:0007669"/>
    <property type="project" value="InterPro"/>
</dbReference>
<feature type="compositionally biased region" description="Acidic residues" evidence="8">
    <location>
        <begin position="623"/>
        <end position="638"/>
    </location>
</feature>
<dbReference type="GO" id="GO:0016192">
    <property type="term" value="P:vesicle-mediated transport"/>
    <property type="evidence" value="ECO:0007669"/>
    <property type="project" value="InterPro"/>
</dbReference>
<evidence type="ECO:0000256" key="5">
    <source>
        <dbReference type="ARBA" id="ARBA00022927"/>
    </source>
</evidence>
<dbReference type="Pfam" id="PF01602">
    <property type="entry name" value="Adaptin_N"/>
    <property type="match status" value="1"/>
</dbReference>
<feature type="compositionally biased region" description="Acidic residues" evidence="8">
    <location>
        <begin position="578"/>
        <end position="616"/>
    </location>
</feature>
<dbReference type="PIRSF" id="PIRSF037096">
    <property type="entry name" value="AP3_complex_beta"/>
    <property type="match status" value="1"/>
</dbReference>
<feature type="domain" description="AP-3 complex subunit beta-1/2 C-terminal" evidence="10">
    <location>
        <begin position="808"/>
        <end position="852"/>
    </location>
</feature>
<comment type="similarity">
    <text evidence="2">Belongs to the adaptor complexes large subunit family.</text>
</comment>
<comment type="subcellular location">
    <subcellularLocation>
        <location evidence="1">Cytoplasmic vesicle</location>
        <location evidence="1">Clathrin-coated vesicle membrane</location>
        <topology evidence="1">Peripheral membrane protein</topology>
        <orientation evidence="1">Cytoplasmic side</orientation>
    </subcellularLocation>
</comment>
<dbReference type="InterPro" id="IPR002553">
    <property type="entry name" value="Clathrin/coatomer_adapt-like_N"/>
</dbReference>
<gene>
    <name evidence="11" type="ORF">WR25_13644</name>
</gene>
<proteinExistence type="inferred from homology"/>
<keyword evidence="3" id="KW-0813">Transport</keyword>
<evidence type="ECO:0000256" key="1">
    <source>
        <dbReference type="ARBA" id="ARBA00004145"/>
    </source>
</evidence>
<dbReference type="Pfam" id="PF24080">
    <property type="entry name" value="AP3B1_C_2"/>
    <property type="match status" value="1"/>
</dbReference>
<comment type="function">
    <text evidence="7">Subunit of non-clathrin- and clathrin-associated adaptor protein complex 3 (AP-3) that plays a role in protein sorting in the late-Golgi/trans-Golgi network (TGN) and/or endosomes. The AP complexes mediate both the recruitment of clathrin to membranes and the recognition of sorting signals within the cytosolic tails of transmembrane cargo molecules. AP-3 appears to be involved in the sorting of a subset of transmembrane proteins targeted to lysosomes and lysosome-related organelles. In concert with the BLOC-1 complex, AP-3 is required to target cargos into vesicles assembled at cell bodies for delivery into neurites and nerve terminals.</text>
</comment>
<name>A0A2A2KRT4_9BILA</name>
<dbReference type="OrthoDB" id="302453at2759"/>
<dbReference type="GO" id="GO:0006886">
    <property type="term" value="P:intracellular protein transport"/>
    <property type="evidence" value="ECO:0007669"/>
    <property type="project" value="InterPro"/>
</dbReference>
<dbReference type="InterPro" id="IPR056314">
    <property type="entry name" value="AP3B1/2_C"/>
</dbReference>
<organism evidence="11 12">
    <name type="scientific">Diploscapter pachys</name>
    <dbReference type="NCBI Taxonomy" id="2018661"/>
    <lineage>
        <taxon>Eukaryota</taxon>
        <taxon>Metazoa</taxon>
        <taxon>Ecdysozoa</taxon>
        <taxon>Nematoda</taxon>
        <taxon>Chromadorea</taxon>
        <taxon>Rhabditida</taxon>
        <taxon>Rhabditina</taxon>
        <taxon>Rhabditomorpha</taxon>
        <taxon>Rhabditoidea</taxon>
        <taxon>Rhabditidae</taxon>
        <taxon>Diploscapter</taxon>
    </lineage>
</organism>
<evidence type="ECO:0000313" key="12">
    <source>
        <dbReference type="Proteomes" id="UP000218231"/>
    </source>
</evidence>
<evidence type="ECO:0000313" key="11">
    <source>
        <dbReference type="EMBL" id="PAV76517.1"/>
    </source>
</evidence>
<dbReference type="GO" id="GO:0030665">
    <property type="term" value="C:clathrin-coated vesicle membrane"/>
    <property type="evidence" value="ECO:0007669"/>
    <property type="project" value="UniProtKB-SubCell"/>
</dbReference>
<evidence type="ECO:0000256" key="8">
    <source>
        <dbReference type="SAM" id="MobiDB-lite"/>
    </source>
</evidence>